<dbReference type="EMBL" id="JAHLQT010033114">
    <property type="protein sequence ID" value="KAG7159410.1"/>
    <property type="molecule type" value="Genomic_DNA"/>
</dbReference>
<keyword evidence="6" id="KW-1185">Reference proteome</keyword>
<evidence type="ECO:0000256" key="4">
    <source>
        <dbReference type="SAM" id="SignalP"/>
    </source>
</evidence>
<dbReference type="Proteomes" id="UP000747542">
    <property type="component" value="Unassembled WGS sequence"/>
</dbReference>
<evidence type="ECO:0000256" key="1">
    <source>
        <dbReference type="ARBA" id="ARBA00022614"/>
    </source>
</evidence>
<proteinExistence type="predicted"/>
<evidence type="ECO:0000256" key="2">
    <source>
        <dbReference type="ARBA" id="ARBA00022729"/>
    </source>
</evidence>
<reference evidence="5" key="1">
    <citation type="journal article" date="2021" name="Sci. Adv.">
        <title>The American lobster genome reveals insights on longevity, neural, and immune adaptations.</title>
        <authorList>
            <person name="Polinski J.M."/>
            <person name="Zimin A.V."/>
            <person name="Clark K.F."/>
            <person name="Kohn A.B."/>
            <person name="Sadowski N."/>
            <person name="Timp W."/>
            <person name="Ptitsyn A."/>
            <person name="Khanna P."/>
            <person name="Romanova D.Y."/>
            <person name="Williams P."/>
            <person name="Greenwood S.J."/>
            <person name="Moroz L.L."/>
            <person name="Walt D.R."/>
            <person name="Bodnar A.G."/>
        </authorList>
    </citation>
    <scope>NUCLEOTIDE SEQUENCE</scope>
    <source>
        <strain evidence="5">GMGI-L3</strain>
    </source>
</reference>
<feature type="signal peptide" evidence="4">
    <location>
        <begin position="1"/>
        <end position="19"/>
    </location>
</feature>
<dbReference type="SUPFAM" id="SSF52058">
    <property type="entry name" value="L domain-like"/>
    <property type="match status" value="2"/>
</dbReference>
<accession>A0A8J5MPZ5</accession>
<dbReference type="InterPro" id="IPR003591">
    <property type="entry name" value="Leu-rich_rpt_typical-subtyp"/>
</dbReference>
<dbReference type="PANTHER" id="PTHR24369:SF210">
    <property type="entry name" value="CHAOPTIN-RELATED"/>
    <property type="match status" value="1"/>
</dbReference>
<comment type="caution">
    <text evidence="5">The sequence shown here is derived from an EMBL/GenBank/DDBJ whole genome shotgun (WGS) entry which is preliminary data.</text>
</comment>
<evidence type="ECO:0000313" key="5">
    <source>
        <dbReference type="EMBL" id="KAG7159410.1"/>
    </source>
</evidence>
<keyword evidence="3" id="KW-0677">Repeat</keyword>
<dbReference type="Gene3D" id="3.80.10.10">
    <property type="entry name" value="Ribonuclease Inhibitor"/>
    <property type="match status" value="2"/>
</dbReference>
<keyword evidence="1" id="KW-0433">Leucine-rich repeat</keyword>
<dbReference type="PANTHER" id="PTHR24369">
    <property type="entry name" value="ANTIGEN BSP, PUTATIVE-RELATED"/>
    <property type="match status" value="1"/>
</dbReference>
<dbReference type="GO" id="GO:0005886">
    <property type="term" value="C:plasma membrane"/>
    <property type="evidence" value="ECO:0007669"/>
    <property type="project" value="TreeGrafter"/>
</dbReference>
<dbReference type="AlphaFoldDB" id="A0A8J5MPZ5"/>
<dbReference type="InterPro" id="IPR032675">
    <property type="entry name" value="LRR_dom_sf"/>
</dbReference>
<sequence length="596" mass="66469">MRVRAGVLCVVMMVTTAAAFHPPARLPHDLHHGNTRSEFPCPEIEDIKPCKCNYTGQNMTLSCIALSDAAQLDQVFSATFPIPLFSKFTLMASNIPILKKDTFKKVSFREVQMFSNKMKTVEAEAFAASYSTLKKFMFNEDGLVNQQLSSLKTLTIYETGVDTLNKSSMAFSSTVLTLIDLHHNKIQTIEEGAFQDVSGEVNITLNNNQLQLLNEDPFSELLTNTTGIIDVSDNPLECGCDLYWTVTITEEMFDHLHGLLSSCNFEGNYSLHTLIKFLEYQCTSEKVRALAFPCPDENEIDPCRCDYDPVSGTLNLTCSQLDSIDQLDKVFSANFPFNKFNLFQLEDSKIPVLKKDVESGALESLYDSLEEFHITEKYVDEDYNWPIQDLSKFKVLSEIGISGPYSSLPVLESKSLNSVLLDMYHLTSLPDNIFTAAPNLQSITFQGTRLEDIKADTFKFLPSLRTLEIRNANLSSLAKSSLAFSTNNLTYIGLQFNNIHTVEDGAFQGINGPVVTDLSNNEIEELPGDAFADLLKNTTGSISVTNNPLVCGCDLSWLINATDAELKRLVGLQSSCGIDDPYQWEVVKDFLIYQCS</sequence>
<evidence type="ECO:0000256" key="3">
    <source>
        <dbReference type="ARBA" id="ARBA00022737"/>
    </source>
</evidence>
<protein>
    <submittedName>
        <fullName evidence="5">Oplophorus-luciferin 2-monooxygenase non-catalytic subunit-like 2</fullName>
    </submittedName>
</protein>
<dbReference type="InterPro" id="IPR026906">
    <property type="entry name" value="LRR_5"/>
</dbReference>
<keyword evidence="2 4" id="KW-0732">Signal</keyword>
<dbReference type="InterPro" id="IPR050541">
    <property type="entry name" value="LRR_TM_domain-containing"/>
</dbReference>
<feature type="chain" id="PRO_5035316539" evidence="4">
    <location>
        <begin position="20"/>
        <end position="596"/>
    </location>
</feature>
<dbReference type="Pfam" id="PF13306">
    <property type="entry name" value="LRR_5"/>
    <property type="match status" value="2"/>
</dbReference>
<dbReference type="SMART" id="SM00369">
    <property type="entry name" value="LRR_TYP"/>
    <property type="match status" value="4"/>
</dbReference>
<organism evidence="5 6">
    <name type="scientific">Homarus americanus</name>
    <name type="common">American lobster</name>
    <dbReference type="NCBI Taxonomy" id="6706"/>
    <lineage>
        <taxon>Eukaryota</taxon>
        <taxon>Metazoa</taxon>
        <taxon>Ecdysozoa</taxon>
        <taxon>Arthropoda</taxon>
        <taxon>Crustacea</taxon>
        <taxon>Multicrustacea</taxon>
        <taxon>Malacostraca</taxon>
        <taxon>Eumalacostraca</taxon>
        <taxon>Eucarida</taxon>
        <taxon>Decapoda</taxon>
        <taxon>Pleocyemata</taxon>
        <taxon>Astacidea</taxon>
        <taxon>Nephropoidea</taxon>
        <taxon>Nephropidae</taxon>
        <taxon>Homarus</taxon>
    </lineage>
</organism>
<evidence type="ECO:0000313" key="6">
    <source>
        <dbReference type="Proteomes" id="UP000747542"/>
    </source>
</evidence>
<gene>
    <name evidence="5" type="primary">Lucb-L2</name>
    <name evidence="5" type="ORF">Hamer_G004034</name>
</gene>
<name>A0A8J5MPZ5_HOMAM</name>